<dbReference type="GO" id="GO:0009252">
    <property type="term" value="P:peptidoglycan biosynthetic process"/>
    <property type="evidence" value="ECO:0007669"/>
    <property type="project" value="UniProtKB-KW"/>
</dbReference>
<comment type="similarity">
    <text evidence="1">In the C-terminal section; belongs to the transpeptidase family.</text>
</comment>
<keyword evidence="5" id="KW-0328">Glycosyltransferase</keyword>
<evidence type="ECO:0000313" key="18">
    <source>
        <dbReference type="Proteomes" id="UP000252585"/>
    </source>
</evidence>
<dbReference type="GO" id="GO:0008955">
    <property type="term" value="F:peptidoglycan glycosyltransferase activity"/>
    <property type="evidence" value="ECO:0007669"/>
    <property type="project" value="UniProtKB-EC"/>
</dbReference>
<dbReference type="GO" id="GO:0030288">
    <property type="term" value="C:outer membrane-bounded periplasmic space"/>
    <property type="evidence" value="ECO:0007669"/>
    <property type="project" value="TreeGrafter"/>
</dbReference>
<feature type="region of interest" description="Disordered" evidence="14">
    <location>
        <begin position="1"/>
        <end position="20"/>
    </location>
</feature>
<evidence type="ECO:0000256" key="6">
    <source>
        <dbReference type="ARBA" id="ARBA00022679"/>
    </source>
</evidence>
<organism evidence="17 18">
    <name type="scientific">Saliterribacillus persicus</name>
    <dbReference type="NCBI Taxonomy" id="930114"/>
    <lineage>
        <taxon>Bacteria</taxon>
        <taxon>Bacillati</taxon>
        <taxon>Bacillota</taxon>
        <taxon>Bacilli</taxon>
        <taxon>Bacillales</taxon>
        <taxon>Bacillaceae</taxon>
        <taxon>Saliterribacillus</taxon>
    </lineage>
</organism>
<evidence type="ECO:0000256" key="8">
    <source>
        <dbReference type="ARBA" id="ARBA00022960"/>
    </source>
</evidence>
<evidence type="ECO:0000256" key="4">
    <source>
        <dbReference type="ARBA" id="ARBA00022670"/>
    </source>
</evidence>
<feature type="transmembrane region" description="Helical" evidence="15">
    <location>
        <begin position="29"/>
        <end position="53"/>
    </location>
</feature>
<dbReference type="GO" id="GO:0009002">
    <property type="term" value="F:serine-type D-Ala-D-Ala carboxypeptidase activity"/>
    <property type="evidence" value="ECO:0007669"/>
    <property type="project" value="UniProtKB-EC"/>
</dbReference>
<dbReference type="PANTHER" id="PTHR32282:SF29">
    <property type="entry name" value="PENICILLIN-BINDING PROTEIN 1A"/>
    <property type="match status" value="1"/>
</dbReference>
<evidence type="ECO:0000256" key="12">
    <source>
        <dbReference type="ARBA" id="ARBA00034000"/>
    </source>
</evidence>
<dbReference type="EMBL" id="QPJJ01000012">
    <property type="protein sequence ID" value="RCW64945.1"/>
    <property type="molecule type" value="Genomic_DNA"/>
</dbReference>
<evidence type="ECO:0000256" key="5">
    <source>
        <dbReference type="ARBA" id="ARBA00022676"/>
    </source>
</evidence>
<dbReference type="RefSeq" id="WP_114353827.1">
    <property type="nucleotide sequence ID" value="NZ_QPJJ01000012.1"/>
</dbReference>
<dbReference type="Pfam" id="PF00905">
    <property type="entry name" value="Transpeptidase"/>
    <property type="match status" value="1"/>
</dbReference>
<proteinExistence type="inferred from homology"/>
<keyword evidence="11" id="KW-0961">Cell wall biogenesis/degradation</keyword>
<keyword evidence="18" id="KW-1185">Reference proteome</keyword>
<evidence type="ECO:0000256" key="14">
    <source>
        <dbReference type="SAM" id="MobiDB-lite"/>
    </source>
</evidence>
<name>A0A368XAR8_9BACI</name>
<keyword evidence="7" id="KW-0378">Hydrolase</keyword>
<dbReference type="Pfam" id="PF00912">
    <property type="entry name" value="Transgly"/>
    <property type="match status" value="1"/>
</dbReference>
<dbReference type="PANTHER" id="PTHR32282">
    <property type="entry name" value="BINDING PROTEIN TRANSPEPTIDASE, PUTATIVE-RELATED"/>
    <property type="match status" value="1"/>
</dbReference>
<reference evidence="17 18" key="1">
    <citation type="submission" date="2018-07" db="EMBL/GenBank/DDBJ databases">
        <title>Genomic Encyclopedia of Type Strains, Phase IV (KMG-IV): sequencing the most valuable type-strain genomes for metagenomic binning, comparative biology and taxonomic classification.</title>
        <authorList>
            <person name="Goeker M."/>
        </authorList>
    </citation>
    <scope>NUCLEOTIDE SEQUENCE [LARGE SCALE GENOMIC DNA]</scope>
    <source>
        <strain evidence="17 18">DSM 27696</strain>
    </source>
</reference>
<dbReference type="InterPro" id="IPR036950">
    <property type="entry name" value="PBP_transglycosylase"/>
</dbReference>
<keyword evidence="15" id="KW-0812">Transmembrane</keyword>
<dbReference type="SUPFAM" id="SSF53955">
    <property type="entry name" value="Lysozyme-like"/>
    <property type="match status" value="1"/>
</dbReference>
<feature type="compositionally biased region" description="Acidic residues" evidence="14">
    <location>
        <begin position="864"/>
        <end position="921"/>
    </location>
</feature>
<comment type="similarity">
    <text evidence="2">In the N-terminal section; belongs to the glycosyltransferase 51 family.</text>
</comment>
<feature type="compositionally biased region" description="Basic residues" evidence="14">
    <location>
        <begin position="9"/>
        <end position="20"/>
    </location>
</feature>
<sequence>MANNNQSRTARRKQAKEQKKQKKPLWKKIWRIALLVFLISIISVGVVFSYFIATAPDIDADLLSDPASTKLYDINGEVFADLGSEKRTQIDYNEISPVLLNAVIATEDARFFDHMGIDVRRIGAAVIANFQDGFGSQGASTITQQVVKGSFLSNDKKIKRKVQEQWLALKLDREYSKEEIMEMYLNKIYYGSGAYGVAKASEIYFGKTNLNDLTLAEAALLAGLPQRPSAYDPFKNPDLAQERMNTVLSLMVHHNKITEEEAEEARNVDVTSLLTNRKPEGIKYEAFIQQVEDEVREKTGADIYKDSLQVYTTIDPDAQTHVELLLSDSEENPIAYPDDELQVGLSVVDTQSGAIKAIGGGRNRGNNGWNYAIDNENRQPGSTIKPITAYGPAIEYLKWSTYHQLNDDKAYEVGGSTPIKNWNKDFQGWVTARYALEQSLNVPAVKTLEEVGYSDAQAFAEGLGIDFTDDQMTIRDAIGGTQNGVSSLQLAGAYAAFGNEGVYHEPYSVKEIVYPDNRTEELVSEAVSAMSDYTAYMITDMLKSVVQEGTGTMANVSNLPMAGKTGTTSMDSGPGSPDSWFSGYTSNFTIAVWTGYDDPTKAIPDTKVSQRIFKETMTKISEGIETADFTQPDSVVELEVEKGSNPAKRPSEYTPSSQIVTELFVKGNEPDDTSEKFDKLEPVQNLEASYVEDEELIAIQWNYEEDEDVAFKVSAGTNGNLSELTTTENKELTIENVEAGETYTIEVVVVNTENDSLTSEASQVEVSIPDDEQEIEAIQSLTHDYNENENSVLISWGYGGDGPVEFEVSVNEAGSQIDQFNTNKKSVNISQLQNGRSYTIVVTPYFRNDTEIRGEGSSISFETAEAEEEETEEGNNEQQNEENNDTENNDDEEQQDPQQDEEQQQDDGEDTSTEDDTATEE</sequence>
<evidence type="ECO:0000256" key="11">
    <source>
        <dbReference type="ARBA" id="ARBA00023316"/>
    </source>
</evidence>
<dbReference type="PROSITE" id="PS50853">
    <property type="entry name" value="FN3"/>
    <property type="match status" value="1"/>
</dbReference>
<comment type="catalytic activity">
    <reaction evidence="13">
        <text>[GlcNAc-(1-&gt;4)-Mur2Ac(oyl-L-Ala-gamma-D-Glu-L-Lys-D-Ala-D-Ala)](n)-di-trans,octa-cis-undecaprenyl diphosphate + beta-D-GlcNAc-(1-&gt;4)-Mur2Ac(oyl-L-Ala-gamma-D-Glu-L-Lys-D-Ala-D-Ala)-di-trans,octa-cis-undecaprenyl diphosphate = [GlcNAc-(1-&gt;4)-Mur2Ac(oyl-L-Ala-gamma-D-Glu-L-Lys-D-Ala-D-Ala)](n+1)-di-trans,octa-cis-undecaprenyl diphosphate + di-trans,octa-cis-undecaprenyl diphosphate + H(+)</text>
        <dbReference type="Rhea" id="RHEA:23708"/>
        <dbReference type="Rhea" id="RHEA-COMP:9602"/>
        <dbReference type="Rhea" id="RHEA-COMP:9603"/>
        <dbReference type="ChEBI" id="CHEBI:15378"/>
        <dbReference type="ChEBI" id="CHEBI:58405"/>
        <dbReference type="ChEBI" id="CHEBI:60033"/>
        <dbReference type="ChEBI" id="CHEBI:78435"/>
        <dbReference type="EC" id="2.4.99.28"/>
    </reaction>
</comment>
<dbReference type="InterPro" id="IPR013783">
    <property type="entry name" value="Ig-like_fold"/>
</dbReference>
<feature type="domain" description="Fibronectin type-III" evidence="16">
    <location>
        <begin position="682"/>
        <end position="771"/>
    </location>
</feature>
<protein>
    <submittedName>
        <fullName evidence="17">Penicillin-binding protein 1A</fullName>
    </submittedName>
</protein>
<dbReference type="GO" id="GO:0008360">
    <property type="term" value="P:regulation of cell shape"/>
    <property type="evidence" value="ECO:0007669"/>
    <property type="project" value="UniProtKB-KW"/>
</dbReference>
<dbReference type="InterPro" id="IPR001264">
    <property type="entry name" value="Glyco_trans_51"/>
</dbReference>
<dbReference type="InterPro" id="IPR001460">
    <property type="entry name" value="PCN-bd_Tpept"/>
</dbReference>
<comment type="catalytic activity">
    <reaction evidence="12">
        <text>Preferential cleavage: (Ac)2-L-Lys-D-Ala-|-D-Ala. Also transpeptidation of peptidyl-alanyl moieties that are N-acyl substituents of D-alanine.</text>
        <dbReference type="EC" id="3.4.16.4"/>
    </reaction>
</comment>
<keyword evidence="4" id="KW-0645">Protease</keyword>
<feature type="region of interest" description="Disordered" evidence="14">
    <location>
        <begin position="853"/>
        <end position="921"/>
    </location>
</feature>
<evidence type="ECO:0000256" key="13">
    <source>
        <dbReference type="ARBA" id="ARBA00049902"/>
    </source>
</evidence>
<dbReference type="AlphaFoldDB" id="A0A368XAR8"/>
<evidence type="ECO:0000256" key="10">
    <source>
        <dbReference type="ARBA" id="ARBA00023268"/>
    </source>
</evidence>
<dbReference type="GO" id="GO:0008658">
    <property type="term" value="F:penicillin binding"/>
    <property type="evidence" value="ECO:0007669"/>
    <property type="project" value="InterPro"/>
</dbReference>
<dbReference type="Proteomes" id="UP000252585">
    <property type="component" value="Unassembled WGS sequence"/>
</dbReference>
<evidence type="ECO:0000256" key="9">
    <source>
        <dbReference type="ARBA" id="ARBA00022984"/>
    </source>
</evidence>
<evidence type="ECO:0000259" key="16">
    <source>
        <dbReference type="PROSITE" id="PS50853"/>
    </source>
</evidence>
<keyword evidence="10" id="KW-0511">Multifunctional enzyme</keyword>
<dbReference type="SUPFAM" id="SSF49265">
    <property type="entry name" value="Fibronectin type III"/>
    <property type="match status" value="1"/>
</dbReference>
<accession>A0A368XAR8</accession>
<dbReference type="InterPro" id="IPR036116">
    <property type="entry name" value="FN3_sf"/>
</dbReference>
<dbReference type="FunFam" id="1.10.3810.10:FF:000001">
    <property type="entry name" value="Penicillin-binding protein 1A"/>
    <property type="match status" value="1"/>
</dbReference>
<dbReference type="InterPro" id="IPR012338">
    <property type="entry name" value="Beta-lactam/transpept-like"/>
</dbReference>
<dbReference type="GO" id="GO:0006508">
    <property type="term" value="P:proteolysis"/>
    <property type="evidence" value="ECO:0007669"/>
    <property type="project" value="UniProtKB-KW"/>
</dbReference>
<dbReference type="Gene3D" id="3.40.710.10">
    <property type="entry name" value="DD-peptidase/beta-lactamase superfamily"/>
    <property type="match status" value="1"/>
</dbReference>
<evidence type="ECO:0000256" key="2">
    <source>
        <dbReference type="ARBA" id="ARBA00007739"/>
    </source>
</evidence>
<evidence type="ECO:0000256" key="1">
    <source>
        <dbReference type="ARBA" id="ARBA00007090"/>
    </source>
</evidence>
<dbReference type="SUPFAM" id="SSF56601">
    <property type="entry name" value="beta-lactamase/transpeptidase-like"/>
    <property type="match status" value="1"/>
</dbReference>
<dbReference type="NCBIfam" id="TIGR02074">
    <property type="entry name" value="PBP_1a_fam"/>
    <property type="match status" value="1"/>
</dbReference>
<evidence type="ECO:0000256" key="15">
    <source>
        <dbReference type="SAM" id="Phobius"/>
    </source>
</evidence>
<keyword evidence="3" id="KW-0121">Carboxypeptidase</keyword>
<keyword evidence="6" id="KW-0808">Transferase</keyword>
<dbReference type="InterPro" id="IPR050396">
    <property type="entry name" value="Glycosyltr_51/Transpeptidase"/>
</dbReference>
<gene>
    <name evidence="17" type="ORF">DFR57_112123</name>
</gene>
<keyword evidence="15" id="KW-0472">Membrane</keyword>
<comment type="caution">
    <text evidence="17">The sequence shown here is derived from an EMBL/GenBank/DDBJ whole genome shotgun (WGS) entry which is preliminary data.</text>
</comment>
<keyword evidence="8" id="KW-0133">Cell shape</keyword>
<dbReference type="GO" id="GO:0071555">
    <property type="term" value="P:cell wall organization"/>
    <property type="evidence" value="ECO:0007669"/>
    <property type="project" value="UniProtKB-KW"/>
</dbReference>
<evidence type="ECO:0000256" key="7">
    <source>
        <dbReference type="ARBA" id="ARBA00022801"/>
    </source>
</evidence>
<dbReference type="Gene3D" id="2.60.40.10">
    <property type="entry name" value="Immunoglobulins"/>
    <property type="match status" value="2"/>
</dbReference>
<keyword evidence="9" id="KW-0573">Peptidoglycan synthesis</keyword>
<dbReference type="InterPro" id="IPR023346">
    <property type="entry name" value="Lysozyme-like_dom_sf"/>
</dbReference>
<keyword evidence="15" id="KW-1133">Transmembrane helix</keyword>
<dbReference type="OrthoDB" id="9766909at2"/>
<evidence type="ECO:0000313" key="17">
    <source>
        <dbReference type="EMBL" id="RCW64945.1"/>
    </source>
</evidence>
<dbReference type="InterPro" id="IPR003961">
    <property type="entry name" value="FN3_dom"/>
</dbReference>
<evidence type="ECO:0000256" key="3">
    <source>
        <dbReference type="ARBA" id="ARBA00022645"/>
    </source>
</evidence>
<dbReference type="Gene3D" id="1.10.3810.10">
    <property type="entry name" value="Biosynthetic peptidoglycan transglycosylase-like"/>
    <property type="match status" value="1"/>
</dbReference>